<reference evidence="2 3" key="1">
    <citation type="journal article" date="2015" name="Proc. Natl. Acad. Sci. U.S.A.">
        <title>The resurrection genome of Boea hygrometrica: A blueprint for survival of dehydration.</title>
        <authorList>
            <person name="Xiao L."/>
            <person name="Yang G."/>
            <person name="Zhang L."/>
            <person name="Yang X."/>
            <person name="Zhao S."/>
            <person name="Ji Z."/>
            <person name="Zhou Q."/>
            <person name="Hu M."/>
            <person name="Wang Y."/>
            <person name="Chen M."/>
            <person name="Xu Y."/>
            <person name="Jin H."/>
            <person name="Xiao X."/>
            <person name="Hu G."/>
            <person name="Bao F."/>
            <person name="Hu Y."/>
            <person name="Wan P."/>
            <person name="Li L."/>
            <person name="Deng X."/>
            <person name="Kuang T."/>
            <person name="Xiang C."/>
            <person name="Zhu J.K."/>
            <person name="Oliver M.J."/>
            <person name="He Y."/>
        </authorList>
    </citation>
    <scope>NUCLEOTIDE SEQUENCE [LARGE SCALE GENOMIC DNA]</scope>
    <source>
        <strain evidence="3">cv. XS01</strain>
    </source>
</reference>
<feature type="region of interest" description="Disordered" evidence="1">
    <location>
        <begin position="101"/>
        <end position="137"/>
    </location>
</feature>
<protein>
    <submittedName>
        <fullName evidence="2">Uncharacterized protein</fullName>
    </submittedName>
</protein>
<gene>
    <name evidence="2" type="ORF">F511_41080</name>
</gene>
<dbReference type="Proteomes" id="UP000250235">
    <property type="component" value="Unassembled WGS sequence"/>
</dbReference>
<dbReference type="AlphaFoldDB" id="A0A2Z7DKC1"/>
<organism evidence="2 3">
    <name type="scientific">Dorcoceras hygrometricum</name>
    <dbReference type="NCBI Taxonomy" id="472368"/>
    <lineage>
        <taxon>Eukaryota</taxon>
        <taxon>Viridiplantae</taxon>
        <taxon>Streptophyta</taxon>
        <taxon>Embryophyta</taxon>
        <taxon>Tracheophyta</taxon>
        <taxon>Spermatophyta</taxon>
        <taxon>Magnoliopsida</taxon>
        <taxon>eudicotyledons</taxon>
        <taxon>Gunneridae</taxon>
        <taxon>Pentapetalae</taxon>
        <taxon>asterids</taxon>
        <taxon>lamiids</taxon>
        <taxon>Lamiales</taxon>
        <taxon>Gesneriaceae</taxon>
        <taxon>Didymocarpoideae</taxon>
        <taxon>Trichosporeae</taxon>
        <taxon>Loxocarpinae</taxon>
        <taxon>Dorcoceras</taxon>
    </lineage>
</organism>
<feature type="compositionally biased region" description="Basic and acidic residues" evidence="1">
    <location>
        <begin position="120"/>
        <end position="129"/>
    </location>
</feature>
<sequence>MPLPPTRDSQPLPPPILYATATMAEAPLVGPPPGPAGPNLIDLSSNRGRVSDIEAKDLSVRDYIHKFERGCYDVMLAEPKDYRAVVDKDLRAKQDWKEIEEEHQASDLGTRGSSKGRILVHRDRKDNEHQLSLPLRR</sequence>
<evidence type="ECO:0000313" key="2">
    <source>
        <dbReference type="EMBL" id="KZV58681.1"/>
    </source>
</evidence>
<evidence type="ECO:0000256" key="1">
    <source>
        <dbReference type="SAM" id="MobiDB-lite"/>
    </source>
</evidence>
<dbReference type="OrthoDB" id="1751327at2759"/>
<accession>A0A2Z7DKC1</accession>
<evidence type="ECO:0000313" key="3">
    <source>
        <dbReference type="Proteomes" id="UP000250235"/>
    </source>
</evidence>
<dbReference type="EMBL" id="KQ986366">
    <property type="protein sequence ID" value="KZV58681.1"/>
    <property type="molecule type" value="Genomic_DNA"/>
</dbReference>
<name>A0A2Z7DKC1_9LAMI</name>
<keyword evidence="3" id="KW-1185">Reference proteome</keyword>
<proteinExistence type="predicted"/>